<name>A0AAW1XPB9_RUBAR</name>
<dbReference type="Proteomes" id="UP001457282">
    <property type="component" value="Unassembled WGS sequence"/>
</dbReference>
<reference evidence="2 3" key="1">
    <citation type="journal article" date="2023" name="G3 (Bethesda)">
        <title>A chromosome-length genome assembly and annotation of blackberry (Rubus argutus, cv. 'Hillquist').</title>
        <authorList>
            <person name="Bruna T."/>
            <person name="Aryal R."/>
            <person name="Dudchenko O."/>
            <person name="Sargent D.J."/>
            <person name="Mead D."/>
            <person name="Buti M."/>
            <person name="Cavallini A."/>
            <person name="Hytonen T."/>
            <person name="Andres J."/>
            <person name="Pham M."/>
            <person name="Weisz D."/>
            <person name="Mascagni F."/>
            <person name="Usai G."/>
            <person name="Natali L."/>
            <person name="Bassil N."/>
            <person name="Fernandez G.E."/>
            <person name="Lomsadze A."/>
            <person name="Armour M."/>
            <person name="Olukolu B."/>
            <person name="Poorten T."/>
            <person name="Britton C."/>
            <person name="Davik J."/>
            <person name="Ashrafi H."/>
            <person name="Aiden E.L."/>
            <person name="Borodovsky M."/>
            <person name="Worthington M."/>
        </authorList>
    </citation>
    <scope>NUCLEOTIDE SEQUENCE [LARGE SCALE GENOMIC DNA]</scope>
    <source>
        <strain evidence="2">PI 553951</strain>
    </source>
</reference>
<feature type="compositionally biased region" description="Basic residues" evidence="1">
    <location>
        <begin position="185"/>
        <end position="194"/>
    </location>
</feature>
<proteinExistence type="predicted"/>
<dbReference type="AlphaFoldDB" id="A0AAW1XPB9"/>
<feature type="compositionally biased region" description="Basic and acidic residues" evidence="1">
    <location>
        <begin position="131"/>
        <end position="150"/>
    </location>
</feature>
<evidence type="ECO:0000313" key="3">
    <source>
        <dbReference type="Proteomes" id="UP001457282"/>
    </source>
</evidence>
<gene>
    <name evidence="2" type="ORF">M0R45_015317</name>
</gene>
<evidence type="ECO:0000256" key="1">
    <source>
        <dbReference type="SAM" id="MobiDB-lite"/>
    </source>
</evidence>
<feature type="compositionally biased region" description="Acidic residues" evidence="1">
    <location>
        <begin position="67"/>
        <end position="76"/>
    </location>
</feature>
<keyword evidence="3" id="KW-1185">Reference proteome</keyword>
<feature type="region of interest" description="Disordered" evidence="1">
    <location>
        <begin position="1"/>
        <end position="228"/>
    </location>
</feature>
<comment type="caution">
    <text evidence="2">The sequence shown here is derived from an EMBL/GenBank/DDBJ whole genome shotgun (WGS) entry which is preliminary data.</text>
</comment>
<dbReference type="EMBL" id="JBEDUW010000003">
    <property type="protein sequence ID" value="KAK9938588.1"/>
    <property type="molecule type" value="Genomic_DNA"/>
</dbReference>
<feature type="compositionally biased region" description="Basic and acidic residues" evidence="1">
    <location>
        <begin position="52"/>
        <end position="61"/>
    </location>
</feature>
<feature type="compositionally biased region" description="Low complexity" evidence="1">
    <location>
        <begin position="16"/>
        <end position="35"/>
    </location>
</feature>
<sequence length="266" mass="30341">MIKGGSAPLETESLRGVSVEPPESGVSSSGNEVVNLATKEREGSSAPLEVDISDKVEEFDRTFSVVECDDDNDEEIENKQEDEKGHKHSRKKRRSHHSSDYGKDRDRHKRHSSSKDRDSRHRPLKRHKHHSSSDDEHWHAERQHTRSEHRNSRRRHKHSDSSDDEHRHSRRRRNHGSSSEDERPHRRRSVKHRGRESEKEMELEEGEIISKSDQSIASGGANASREASVDISISNQVGRAPSQPSGTTEVSDDLRAKIRAMLMATL</sequence>
<feature type="compositionally biased region" description="Basic residues" evidence="1">
    <location>
        <begin position="86"/>
        <end position="96"/>
    </location>
</feature>
<evidence type="ECO:0000313" key="2">
    <source>
        <dbReference type="EMBL" id="KAK9938588.1"/>
    </source>
</evidence>
<accession>A0AAW1XPB9</accession>
<protein>
    <submittedName>
        <fullName evidence="2">Uncharacterized protein</fullName>
    </submittedName>
</protein>
<organism evidence="2 3">
    <name type="scientific">Rubus argutus</name>
    <name type="common">Southern blackberry</name>
    <dbReference type="NCBI Taxonomy" id="59490"/>
    <lineage>
        <taxon>Eukaryota</taxon>
        <taxon>Viridiplantae</taxon>
        <taxon>Streptophyta</taxon>
        <taxon>Embryophyta</taxon>
        <taxon>Tracheophyta</taxon>
        <taxon>Spermatophyta</taxon>
        <taxon>Magnoliopsida</taxon>
        <taxon>eudicotyledons</taxon>
        <taxon>Gunneridae</taxon>
        <taxon>Pentapetalae</taxon>
        <taxon>rosids</taxon>
        <taxon>fabids</taxon>
        <taxon>Rosales</taxon>
        <taxon>Rosaceae</taxon>
        <taxon>Rosoideae</taxon>
        <taxon>Rosoideae incertae sedis</taxon>
        <taxon>Rubus</taxon>
    </lineage>
</organism>